<gene>
    <name evidence="2" type="ORF">ALC60_10697</name>
</gene>
<reference evidence="2 3" key="1">
    <citation type="submission" date="2015-09" db="EMBL/GenBank/DDBJ databases">
        <title>Trachymyrmex zeteki WGS genome.</title>
        <authorList>
            <person name="Nygaard S."/>
            <person name="Hu H."/>
            <person name="Boomsma J."/>
            <person name="Zhang G."/>
        </authorList>
    </citation>
    <scope>NUCLEOTIDE SEQUENCE [LARGE SCALE GENOMIC DNA]</scope>
    <source>
        <strain evidence="2">Tzet28-1</strain>
        <tissue evidence="2">Whole body</tissue>
    </source>
</reference>
<dbReference type="InterPro" id="IPR024445">
    <property type="entry name" value="Tnp_ISXO2-like"/>
</dbReference>
<dbReference type="Proteomes" id="UP000075809">
    <property type="component" value="Unassembled WGS sequence"/>
</dbReference>
<feature type="non-terminal residue" evidence="2">
    <location>
        <position position="1"/>
    </location>
</feature>
<proteinExistence type="predicted"/>
<evidence type="ECO:0000259" key="1">
    <source>
        <dbReference type="SMART" id="SM01126"/>
    </source>
</evidence>
<organism evidence="2 3">
    <name type="scientific">Mycetomoellerius zeteki</name>
    <dbReference type="NCBI Taxonomy" id="64791"/>
    <lineage>
        <taxon>Eukaryota</taxon>
        <taxon>Metazoa</taxon>
        <taxon>Ecdysozoa</taxon>
        <taxon>Arthropoda</taxon>
        <taxon>Hexapoda</taxon>
        <taxon>Insecta</taxon>
        <taxon>Pterygota</taxon>
        <taxon>Neoptera</taxon>
        <taxon>Endopterygota</taxon>
        <taxon>Hymenoptera</taxon>
        <taxon>Apocrita</taxon>
        <taxon>Aculeata</taxon>
        <taxon>Formicoidea</taxon>
        <taxon>Formicidae</taxon>
        <taxon>Myrmicinae</taxon>
        <taxon>Mycetomoellerius</taxon>
    </lineage>
</organism>
<feature type="domain" description="ISXO2-like transposase" evidence="1">
    <location>
        <begin position="8"/>
        <end position="102"/>
    </location>
</feature>
<dbReference type="PANTHER" id="PTHR47163:SF2">
    <property type="entry name" value="SI:DKEY-17M8.2"/>
    <property type="match status" value="1"/>
</dbReference>
<dbReference type="InterPro" id="IPR053164">
    <property type="entry name" value="IS1016-like_transposase"/>
</dbReference>
<name>A0A151WR08_9HYME</name>
<protein>
    <recommendedName>
        <fullName evidence="1">ISXO2-like transposase domain-containing protein</fullName>
    </recommendedName>
</protein>
<keyword evidence="3" id="KW-1185">Reference proteome</keyword>
<dbReference type="Pfam" id="PF12762">
    <property type="entry name" value="DDE_Tnp_IS1595"/>
    <property type="match status" value="1"/>
</dbReference>
<evidence type="ECO:0000313" key="3">
    <source>
        <dbReference type="Proteomes" id="UP000075809"/>
    </source>
</evidence>
<dbReference type="EMBL" id="KQ982815">
    <property type="protein sequence ID" value="KYQ50243.1"/>
    <property type="molecule type" value="Genomic_DNA"/>
</dbReference>
<evidence type="ECO:0000313" key="2">
    <source>
        <dbReference type="EMBL" id="KYQ50243.1"/>
    </source>
</evidence>
<sequence>WILDKQKPVGGNGHIVELDKAKVGKRKYNKGRIIEGQWVFGGIERNTKHIFILPVSNRSSSTLLSIIRKYILLDSIIYTDQWRAYKNLDNDIYLHTLYYICNSF</sequence>
<dbReference type="SMART" id="SM01126">
    <property type="entry name" value="DDE_Tnp_IS1595"/>
    <property type="match status" value="1"/>
</dbReference>
<dbReference type="PANTHER" id="PTHR47163">
    <property type="entry name" value="DDE_TNP_IS1595 DOMAIN-CONTAINING PROTEIN"/>
    <property type="match status" value="1"/>
</dbReference>
<accession>A0A151WR08</accession>
<dbReference type="STRING" id="64791.A0A151WR08"/>
<dbReference type="AlphaFoldDB" id="A0A151WR08"/>